<organism evidence="1 2">
    <name type="scientific">Euphydryas editha</name>
    <name type="common">Edith's checkerspot</name>
    <dbReference type="NCBI Taxonomy" id="104508"/>
    <lineage>
        <taxon>Eukaryota</taxon>
        <taxon>Metazoa</taxon>
        <taxon>Ecdysozoa</taxon>
        <taxon>Arthropoda</taxon>
        <taxon>Hexapoda</taxon>
        <taxon>Insecta</taxon>
        <taxon>Pterygota</taxon>
        <taxon>Neoptera</taxon>
        <taxon>Endopterygota</taxon>
        <taxon>Lepidoptera</taxon>
        <taxon>Glossata</taxon>
        <taxon>Ditrysia</taxon>
        <taxon>Papilionoidea</taxon>
        <taxon>Nymphalidae</taxon>
        <taxon>Nymphalinae</taxon>
        <taxon>Euphydryas</taxon>
    </lineage>
</organism>
<accession>A0AAU9TDF5</accession>
<dbReference type="Proteomes" id="UP001153954">
    <property type="component" value="Unassembled WGS sequence"/>
</dbReference>
<evidence type="ECO:0000313" key="1">
    <source>
        <dbReference type="EMBL" id="CAH2085105.1"/>
    </source>
</evidence>
<dbReference type="AlphaFoldDB" id="A0AAU9TDF5"/>
<gene>
    <name evidence="1" type="ORF">EEDITHA_LOCUS1613</name>
</gene>
<keyword evidence="2" id="KW-1185">Reference proteome</keyword>
<dbReference type="EMBL" id="CAKOGL010000003">
    <property type="protein sequence ID" value="CAH2085105.1"/>
    <property type="molecule type" value="Genomic_DNA"/>
</dbReference>
<sequence>MFRRCVRSRFPAAPSRAAAGGVAGAALSAGAFLAPAPRKPPPPPPAFRSALDRDFLTVDLRKDSIEYFSPFPIILSWPSILTTVYEFNATKSNSRPQAAAATDEVVPVVPPADPPERAHLSALQGQEPLAESEEAQEEIVTGAVIAFAV</sequence>
<name>A0AAU9TDF5_EUPED</name>
<reference evidence="1" key="1">
    <citation type="submission" date="2022-03" db="EMBL/GenBank/DDBJ databases">
        <authorList>
            <person name="Tunstrom K."/>
        </authorList>
    </citation>
    <scope>NUCLEOTIDE SEQUENCE</scope>
</reference>
<proteinExistence type="predicted"/>
<protein>
    <submittedName>
        <fullName evidence="1">Uncharacterized protein</fullName>
    </submittedName>
</protein>
<evidence type="ECO:0000313" key="2">
    <source>
        <dbReference type="Proteomes" id="UP001153954"/>
    </source>
</evidence>
<comment type="caution">
    <text evidence="1">The sequence shown here is derived from an EMBL/GenBank/DDBJ whole genome shotgun (WGS) entry which is preliminary data.</text>
</comment>